<dbReference type="STRING" id="28110.KU46_1262"/>
<dbReference type="Proteomes" id="UP000031830">
    <property type="component" value="Chromosome"/>
</dbReference>
<dbReference type="InterPro" id="IPR018076">
    <property type="entry name" value="T2SS_GspF_dom"/>
</dbReference>
<keyword evidence="7 8" id="KW-0472">Membrane</keyword>
<keyword evidence="3" id="KW-1003">Cell membrane</keyword>
<feature type="transmembrane region" description="Helical" evidence="8">
    <location>
        <begin position="177"/>
        <end position="205"/>
    </location>
</feature>
<keyword evidence="6 8" id="KW-1133">Transmembrane helix</keyword>
<dbReference type="InterPro" id="IPR042094">
    <property type="entry name" value="T2SS_GspF_sf"/>
</dbReference>
<comment type="subcellular location">
    <subcellularLocation>
        <location evidence="1">Cell inner membrane</location>
        <topology evidence="1">Multi-pass membrane protein</topology>
    </subcellularLocation>
</comment>
<evidence type="ECO:0000256" key="1">
    <source>
        <dbReference type="ARBA" id="ARBA00004429"/>
    </source>
</evidence>
<reference evidence="10 11" key="1">
    <citation type="journal article" date="2015" name="Genome Announc.">
        <title>Genome sequencing of 18 francisella strains to aid in assay development and testing.</title>
        <authorList>
            <person name="Johnson S.L."/>
            <person name="Daligault H.E."/>
            <person name="Davenport K.W."/>
            <person name="Coyne S.R."/>
            <person name="Frey K.G."/>
            <person name="Koroleva G.I."/>
            <person name="Broomall S.M."/>
            <person name="Bishop-Lilly K.A."/>
            <person name="Bruce D.C."/>
            <person name="Chertkov O."/>
            <person name="Freitas T."/>
            <person name="Jaissle J."/>
            <person name="Ladner J.T."/>
            <person name="Rosenzweig C.N."/>
            <person name="Gibbons H.S."/>
            <person name="Palacios G.F."/>
            <person name="Redden C.L."/>
            <person name="Xu Y."/>
            <person name="Minogue T.D."/>
            <person name="Chain P.S."/>
        </authorList>
    </citation>
    <scope>NUCLEOTIDE SEQUENCE [LARGE SCALE GENOMIC DNA]</scope>
    <source>
        <strain evidence="10 11">GA01-2794</strain>
    </source>
</reference>
<dbReference type="OrthoDB" id="9805682at2"/>
<evidence type="ECO:0000256" key="8">
    <source>
        <dbReference type="SAM" id="Phobius"/>
    </source>
</evidence>
<dbReference type="AlphaFoldDB" id="A0A0B6D4F9"/>
<keyword evidence="5 8" id="KW-0812">Transmembrane</keyword>
<dbReference type="KEGG" id="fpz:LA55_724"/>
<evidence type="ECO:0000256" key="3">
    <source>
        <dbReference type="ARBA" id="ARBA00022475"/>
    </source>
</evidence>
<organism evidence="10 11">
    <name type="scientific">Francisella philomiragia</name>
    <dbReference type="NCBI Taxonomy" id="28110"/>
    <lineage>
        <taxon>Bacteria</taxon>
        <taxon>Pseudomonadati</taxon>
        <taxon>Pseudomonadota</taxon>
        <taxon>Gammaproteobacteria</taxon>
        <taxon>Thiotrichales</taxon>
        <taxon>Francisellaceae</taxon>
        <taxon>Francisella</taxon>
    </lineage>
</organism>
<sequence length="410" mass="45245">MLFGNKNKNKITIISWSYKAKLKNGKTIKGIIDADTKEKAEIQIRQKGYSDIKVKKQPKDLFPKKISYRDITEMTRQLATMTKAGIPIIKSFEVFIMGIRKHPRLKILAIQIKQAIEGGESFSKALSNFPKIFDKLYIGLITAGEESGNLDLMLNKIADQREALESIKKKVKKALSYPIVVCVIAAGVTGILLTFAVPAFSAMFINSGKPLPAITQITVDASNFMQDSWWKIILAIFVSISIFKSLKFRFPKIQIAQDHFMLKIPIIGEVIFKSALARFASTLEITVQSGMSLTRALDMVSLATGNAKYDQAAIDIKKSISEGASFKEAIVETGSFPFLVEQMIAVGEESGALETMLGNLNRVYQEEVDTLVGSLSSMLEPLIMIVLGGVVGFLVVSMYMPMFQMGDAIG</sequence>
<protein>
    <submittedName>
        <fullName evidence="10">Type II secretion system (T2SS), F family protein</fullName>
    </submittedName>
</protein>
<feature type="domain" description="Type II secretion system protein GspF" evidence="9">
    <location>
        <begin position="279"/>
        <end position="401"/>
    </location>
</feature>
<keyword evidence="4" id="KW-0997">Cell inner membrane</keyword>
<name>A0A0B6D4F9_9GAMM</name>
<evidence type="ECO:0000256" key="2">
    <source>
        <dbReference type="ARBA" id="ARBA00005745"/>
    </source>
</evidence>
<evidence type="ECO:0000256" key="7">
    <source>
        <dbReference type="ARBA" id="ARBA00023136"/>
    </source>
</evidence>
<dbReference type="EMBL" id="CP009440">
    <property type="protein sequence ID" value="AJI53202.1"/>
    <property type="molecule type" value="Genomic_DNA"/>
</dbReference>
<feature type="domain" description="Type II secretion system protein GspF" evidence="9">
    <location>
        <begin position="75"/>
        <end position="198"/>
    </location>
</feature>
<dbReference type="InterPro" id="IPR003004">
    <property type="entry name" value="GspF/PilC"/>
</dbReference>
<evidence type="ECO:0000313" key="10">
    <source>
        <dbReference type="EMBL" id="AJI53202.1"/>
    </source>
</evidence>
<gene>
    <name evidence="10" type="ORF">LA55_724</name>
</gene>
<dbReference type="Pfam" id="PF00482">
    <property type="entry name" value="T2SSF"/>
    <property type="match status" value="2"/>
</dbReference>
<dbReference type="GO" id="GO:0005886">
    <property type="term" value="C:plasma membrane"/>
    <property type="evidence" value="ECO:0007669"/>
    <property type="project" value="UniProtKB-SubCell"/>
</dbReference>
<accession>A0A0B6D4F9</accession>
<dbReference type="FunFam" id="1.20.81.30:FF:000001">
    <property type="entry name" value="Type II secretion system protein F"/>
    <property type="match status" value="2"/>
</dbReference>
<dbReference type="PANTHER" id="PTHR30012:SF7">
    <property type="entry name" value="PROTEIN TRANSPORT PROTEIN HOFC HOMOLOG"/>
    <property type="match status" value="1"/>
</dbReference>
<dbReference type="PRINTS" id="PR00812">
    <property type="entry name" value="BCTERIALGSPF"/>
</dbReference>
<evidence type="ECO:0000256" key="5">
    <source>
        <dbReference type="ARBA" id="ARBA00022692"/>
    </source>
</evidence>
<dbReference type="RefSeq" id="WP_044525932.1">
    <property type="nucleotide sequence ID" value="NZ_CP009440.1"/>
</dbReference>
<feature type="transmembrane region" description="Helical" evidence="8">
    <location>
        <begin position="228"/>
        <end position="246"/>
    </location>
</feature>
<dbReference type="GO" id="GO:0015628">
    <property type="term" value="P:protein secretion by the type II secretion system"/>
    <property type="evidence" value="ECO:0007669"/>
    <property type="project" value="TreeGrafter"/>
</dbReference>
<evidence type="ECO:0000313" key="11">
    <source>
        <dbReference type="Proteomes" id="UP000031830"/>
    </source>
</evidence>
<comment type="similarity">
    <text evidence="2">Belongs to the GSP F family.</text>
</comment>
<dbReference type="Gene3D" id="1.20.81.30">
    <property type="entry name" value="Type II secretion system (T2SS), domain F"/>
    <property type="match status" value="2"/>
</dbReference>
<evidence type="ECO:0000259" key="9">
    <source>
        <dbReference type="Pfam" id="PF00482"/>
    </source>
</evidence>
<feature type="transmembrane region" description="Helical" evidence="8">
    <location>
        <begin position="382"/>
        <end position="400"/>
    </location>
</feature>
<evidence type="ECO:0000256" key="6">
    <source>
        <dbReference type="ARBA" id="ARBA00022989"/>
    </source>
</evidence>
<proteinExistence type="inferred from homology"/>
<dbReference type="PANTHER" id="PTHR30012">
    <property type="entry name" value="GENERAL SECRETION PATHWAY PROTEIN"/>
    <property type="match status" value="1"/>
</dbReference>
<evidence type="ECO:0000256" key="4">
    <source>
        <dbReference type="ARBA" id="ARBA00022519"/>
    </source>
</evidence>